<keyword evidence="3" id="KW-1185">Reference proteome</keyword>
<dbReference type="OMA" id="FPATMYR"/>
<reference evidence="3" key="1">
    <citation type="journal article" date="2012" name="MBio">
        <title>Comparative genome analysis of Trichophyton rubrum and related dermatophytes reveals candidate genes involved in infection.</title>
        <authorList>
            <person name="Martinez D.A."/>
            <person name="Oliver B.G."/>
            <person name="Graeser Y."/>
            <person name="Goldberg J.M."/>
            <person name="Li W."/>
            <person name="Martinez-Rossi N.M."/>
            <person name="Monod M."/>
            <person name="Shelest E."/>
            <person name="Barton R.C."/>
            <person name="Birch E."/>
            <person name="Brakhage A.A."/>
            <person name="Chen Z."/>
            <person name="Gurr S.J."/>
            <person name="Heiman D."/>
            <person name="Heitman J."/>
            <person name="Kosti I."/>
            <person name="Rossi A."/>
            <person name="Saif S."/>
            <person name="Samalova M."/>
            <person name="Saunders C.W."/>
            <person name="Shea T."/>
            <person name="Summerbell R.C."/>
            <person name="Xu J."/>
            <person name="Young S."/>
            <person name="Zeng Q."/>
            <person name="Birren B.W."/>
            <person name="Cuomo C.A."/>
            <person name="White T.C."/>
        </authorList>
    </citation>
    <scope>NUCLEOTIDE SEQUENCE [LARGE SCALE GENOMIC DNA]</scope>
    <source>
        <strain evidence="3">ATCC MYA-4605 / CBS 113480</strain>
    </source>
</reference>
<dbReference type="HOGENOM" id="CLU_108095_0_0_1"/>
<accession>C5FN70</accession>
<dbReference type="VEuPathDB" id="FungiDB:MCYG_04125"/>
<dbReference type="InterPro" id="IPR041018">
    <property type="entry name" value="ADPRTs_Tse2"/>
</dbReference>
<feature type="domain" description="Tse2 ADP-ribosyltransferase toxin" evidence="1">
    <location>
        <begin position="80"/>
        <end position="131"/>
    </location>
</feature>
<evidence type="ECO:0000313" key="2">
    <source>
        <dbReference type="EMBL" id="EEQ31306.1"/>
    </source>
</evidence>
<dbReference type="GeneID" id="9224457"/>
<evidence type="ECO:0000313" key="3">
    <source>
        <dbReference type="Proteomes" id="UP000002035"/>
    </source>
</evidence>
<sequence>MFKNIFRRPLASGNGILNTRRSFSLISIHSSFPATLYRFQLNRESRLYDQKLQQEHDEVEDAVSVSEDGLVYPEVSDSRTSIPNTLVLLRERNIRSRFSLLPSSPMPLNDLNNILTEFYLKCGTTTPADKWLEEHQYCKAFDDTKDDWIHH</sequence>
<dbReference type="RefSeq" id="XP_002846388.1">
    <property type="nucleotide sequence ID" value="XM_002846342.1"/>
</dbReference>
<proteinExistence type="predicted"/>
<dbReference type="EMBL" id="DS995704">
    <property type="protein sequence ID" value="EEQ31306.1"/>
    <property type="molecule type" value="Genomic_DNA"/>
</dbReference>
<evidence type="ECO:0000259" key="1">
    <source>
        <dbReference type="Pfam" id="PF18648"/>
    </source>
</evidence>
<dbReference type="AlphaFoldDB" id="C5FN70"/>
<dbReference type="Pfam" id="PF18648">
    <property type="entry name" value="ADPRTs_Tse2"/>
    <property type="match status" value="1"/>
</dbReference>
<gene>
    <name evidence="2" type="ORF">MCYG_04125</name>
</gene>
<protein>
    <recommendedName>
        <fullName evidence="1">Tse2 ADP-ribosyltransferase toxin domain-containing protein</fullName>
    </recommendedName>
</protein>
<name>C5FN70_ARTOC</name>
<dbReference type="eggNOG" id="ENOG502SW34">
    <property type="taxonomic scope" value="Eukaryota"/>
</dbReference>
<dbReference type="OrthoDB" id="10266325at2759"/>
<organism evidence="2 3">
    <name type="scientific">Arthroderma otae (strain ATCC MYA-4605 / CBS 113480)</name>
    <name type="common">Microsporum canis</name>
    <dbReference type="NCBI Taxonomy" id="554155"/>
    <lineage>
        <taxon>Eukaryota</taxon>
        <taxon>Fungi</taxon>
        <taxon>Dikarya</taxon>
        <taxon>Ascomycota</taxon>
        <taxon>Pezizomycotina</taxon>
        <taxon>Eurotiomycetes</taxon>
        <taxon>Eurotiomycetidae</taxon>
        <taxon>Onygenales</taxon>
        <taxon>Arthrodermataceae</taxon>
        <taxon>Microsporum</taxon>
    </lineage>
</organism>
<dbReference type="Proteomes" id="UP000002035">
    <property type="component" value="Unassembled WGS sequence"/>
</dbReference>